<evidence type="ECO:0000313" key="3">
    <source>
        <dbReference type="Proteomes" id="UP000030645"/>
    </source>
</evidence>
<dbReference type="KEGG" id="mnt:21396640"/>
<accession>W9QNP4</accession>
<feature type="domain" description="Retrotransposon gag" evidence="1">
    <location>
        <begin position="53"/>
        <end position="150"/>
    </location>
</feature>
<reference evidence="3" key="1">
    <citation type="submission" date="2013-01" db="EMBL/GenBank/DDBJ databases">
        <title>Draft Genome Sequence of a Mulberry Tree, Morus notabilis C.K. Schneid.</title>
        <authorList>
            <person name="He N."/>
            <person name="Zhao S."/>
        </authorList>
    </citation>
    <scope>NUCLEOTIDE SEQUENCE</scope>
</reference>
<dbReference type="EMBL" id="KE343446">
    <property type="protein sequence ID" value="EXB29694.1"/>
    <property type="molecule type" value="Genomic_DNA"/>
</dbReference>
<proteinExistence type="predicted"/>
<dbReference type="PANTHER" id="PTHR33223:SF11">
    <property type="entry name" value="ELEMENT PROTEIN, PUTATIVE-RELATED"/>
    <property type="match status" value="1"/>
</dbReference>
<organism evidence="2 3">
    <name type="scientific">Morus notabilis</name>
    <dbReference type="NCBI Taxonomy" id="981085"/>
    <lineage>
        <taxon>Eukaryota</taxon>
        <taxon>Viridiplantae</taxon>
        <taxon>Streptophyta</taxon>
        <taxon>Embryophyta</taxon>
        <taxon>Tracheophyta</taxon>
        <taxon>Spermatophyta</taxon>
        <taxon>Magnoliopsida</taxon>
        <taxon>eudicotyledons</taxon>
        <taxon>Gunneridae</taxon>
        <taxon>Pentapetalae</taxon>
        <taxon>rosids</taxon>
        <taxon>fabids</taxon>
        <taxon>Rosales</taxon>
        <taxon>Moraceae</taxon>
        <taxon>Moreae</taxon>
        <taxon>Morus</taxon>
    </lineage>
</organism>
<name>W9QNP4_9ROSA</name>
<gene>
    <name evidence="2" type="ORF">L484_013468</name>
</gene>
<dbReference type="eggNOG" id="KOG0017">
    <property type="taxonomic scope" value="Eukaryota"/>
</dbReference>
<keyword evidence="3" id="KW-1185">Reference proteome</keyword>
<dbReference type="AlphaFoldDB" id="W9QNP4"/>
<evidence type="ECO:0000313" key="2">
    <source>
        <dbReference type="EMBL" id="EXB29694.1"/>
    </source>
</evidence>
<dbReference type="Pfam" id="PF03732">
    <property type="entry name" value="Retrotrans_gag"/>
    <property type="match status" value="1"/>
</dbReference>
<dbReference type="PANTHER" id="PTHR33223">
    <property type="entry name" value="CCHC-TYPE DOMAIN-CONTAINING PROTEIN"/>
    <property type="match status" value="1"/>
</dbReference>
<dbReference type="Proteomes" id="UP000030645">
    <property type="component" value="Unassembled WGS sequence"/>
</dbReference>
<dbReference type="InterPro" id="IPR005162">
    <property type="entry name" value="Retrotrans_gag_dom"/>
</dbReference>
<protein>
    <recommendedName>
        <fullName evidence="1">Retrotransposon gag domain-containing protein</fullName>
    </recommendedName>
</protein>
<evidence type="ECO:0000259" key="1">
    <source>
        <dbReference type="Pfam" id="PF03732"/>
    </source>
</evidence>
<dbReference type="OrthoDB" id="1160537at2759"/>
<sequence>MLDKIIKYVKAFKLLEPPTYAGNSDPCEAEDWLRRVTKCLEIIKVLDDLQVELATLMLTGDAERWWEFTKIGHGPTGMSWANFKHRFRNRYFPSCLERPKAKEFALITQGNMNVSQYVTKFIQLFLSRYEASMVELENKKIRNLIMGLRPSIRSPMGRLKFDTFEDAVNEALKIEMRDETNI</sequence>